<keyword evidence="9" id="KW-1185">Reference proteome</keyword>
<feature type="compositionally biased region" description="Polar residues" evidence="6">
    <location>
        <begin position="1135"/>
        <end position="1144"/>
    </location>
</feature>
<accession>A0A498NPY4</accession>
<dbReference type="GO" id="GO:0035615">
    <property type="term" value="F:clathrin adaptor activity"/>
    <property type="evidence" value="ECO:0007669"/>
    <property type="project" value="TreeGrafter"/>
</dbReference>
<dbReference type="InterPro" id="IPR009057">
    <property type="entry name" value="Homeodomain-like_sf"/>
</dbReference>
<dbReference type="InterPro" id="IPR006020">
    <property type="entry name" value="PTB/PI_dom"/>
</dbReference>
<dbReference type="FunFam" id="2.30.29.30:FF:000035">
    <property type="entry name" value="Disabled homolog 2 isoform 1"/>
    <property type="match status" value="1"/>
</dbReference>
<feature type="compositionally biased region" description="Basic and acidic residues" evidence="6">
    <location>
        <begin position="918"/>
        <end position="927"/>
    </location>
</feature>
<sequence>MRAPGSARCLNVAAASPEKTDEFLLARFKGNGVRYKAKLIGVDDVPEARGDKMSQDSMMKLKGKAVAARSQGKHKQRVWVNISLSGITVTDEKTGATILEHAVNKISFIARDVTDSRAFGYVCGAEGQHQFFAIKTAQQAEPLVIDLKDLFQLIFNMKKKEIEGSKKDENNKVMENGSEGSHSDRKGVEQLDLFGDMSTPPDLNSPSESEDILLMDLSTEIDSNQNCVKGNPFTSSSVPRAPSSLSPENPFSSQLNFFPAPIHDPFSDDPFSKSEDQSIRDDSPTANHSPNNLFNGGPKNGDSDYLGQQFDQLSNRTVIQALSNGHWPLDGRAAEATSWTQNTVPVQEQNGHEKVMPNPFVGGSEKMQPVQNGVKHENGGIEPPVNQTKDSVIISPPPLNTKAGRGRRTVKSPSNEKLGTDPFVSPNQSESPPPQPENCQVNSVSLFSRSPSSNDTLTALEGLSLQAPPAVSTPGAALWNQPLSSIFPSTTSVSQSFSQAPVFSTSPVPAWGNIPGSFGTSTATQQVSSWSTTPVSNGSNGSWTPSSTLGNPFQTSVFPPSLVPDGQQSSSPPPLVPPRAVATKEVPKVDSNAFVDLDPLGEKEKRDIKDMFKDFQMAKPPNVPARKEPLKIGGQNPFDNSIGKNLFGTSVPATEKKSRRSKREHCIEPDHDKMTLADFIYYLPESNPMKSSLFTEETQTQATPPPTPTVQKNLAEADEEEDDDADEEMLVPKVRVAEDGSLILDEESLTVRVQRTSDTVVENANPLFERGSTTTYASFRKKTYVKNWSVRETDMFYLAISMVGTDFSMIAQLLTHRSRAEIKNKFRKEEKTNAWRVDKAFRNKRPYDSEFFSFLLKRVLAKDKQKGKSIKLVVKPSKAKKGKVRNEEPTDGESGAVNEESNDASAVPTKKRKRSKKCEKEEQEPTKRKQKPKKSKTSQEECAGSELGADGSDISTTAPGTEEDQGEKLFPDSAVKEEISQSSTKRSKRPNLATRKAKIATIEIKDTVEECREESCNEAENEAKRFTQLLCKPRPTTVHPEPTAFSWKTDQSGKGQTLLTRAVVLLSHDEVNQYLRSRKQTTAEESTASESQQDTTSARDLHVGENRDGLEEQGSSTGTLEENVSQDQEVKETDTASISAQQSTAEKRRWFSKPKPSLSQAAQSIRRPLSVQTTDLGENRDGLEEQGSSTGTLEENVSQDQEVKETDTASISAQQSTAEKRRWFSKPKPSLSQAAQSIRRPLSVQTTDLDVPSFKHGSKQLQSPVDVQVKIAPNEEPRDRPEEESTCSISPKENNPQDVKVQDDEAETTVDDLPSLTSVYVPERREFERSPSPMSENEDQITDKEEQDSEPVESEVTDTMIEEPQAELKIISVSCSADGFSVDTQDNIAPERDSQFAKQTPNLEETSLVMTNPQQTSEPNEDPAEKPEYLSPVKASNLDHDEENISREDKLLSSEVDLHERKQDEDLLYPVPLLSSTQTSAPKVLMDGTDERETEPNDPVLSDASSAPFEAHSLVSSFSEHPNEHASNLCDMDTMQFSESAAEEVQIPGDQDSEKRDGTEEPSEASEECSAPLNETAKSEISDSTGVDTGANDNQSEEEPTFILTLYEIPASQLFHEAAFGQQSTPPFELEPAQVQTPSLFSSTSHSHSFTTEASSASLHMASEETSNPCESSSHKVVDDSLDPLSKNAADDASTQLISSQESSLNSLISPPGMFSYNSATPTDVSKLDEILIESPETKAPTQRRCKIKVKPKLKPCVKVGPSKNDKFDCSPSQNLPTSQTVIESNQKASAQETAGPEIHSSPEDSERGAHPGPDGVISTTTVPVSEDVRDESQDKWESPLRTELQMDEESVVDSPVHSTFIKESEGKTEVVSHMVLADAFVLSSGEMKNVFDKEKESPHDSELQKPEDQSVCLTKSEKALPTVIGQKEKMADISKKSEACKEATCVSSPASEEKATPFRRGKLQVKPKIPKITSSKNDFSGQEQSDYGYNDPATTQITSPAPLIKEESIKVEQRSEQEDFSDIPKKELDREPASSSQLPQLTPFSTAKTSAWTELQPVDLKIEGRHEDASHMVLSDILVPVSTGMEDDHMASGSSVQSSVQMGEESQQAVTAQADQETHSHEGVSHMLLTDMLIPVSEETEDDLSKERTTTGEGSSHEAEKSQVREEPDTADLSCAVSQSSNVGPSVSPKRKRPTQGKGKLLVKMTFPKRKTGDSPKSPKSGEQSQTMSTSSLMMASTQCSAETCAVLLSIGSEDREEATGGVSHTVLSDFLVPVLDETSEGSLHEEASSAVLQDNAVKVEKSTDIERPTNTETEEMNASQSVSVEWKTPCCRRVDIDSIFQGTLHPEPKLSKKDDPSETDLRQPSSTQTSLATPQQSLDPQAAEWSLKSNMLPMDSDEMENWCEGVSHMLLSDAFVPVSEETGENSMDLKVFISSSPHRDEQTALSPSKSEEAPYEISSEVHQLNTTSDMPKTVKSNESLPASQAKKSPARGTFQMTLRSPERRLKDQPCVLKSTQAALTFSQRTQTTKVKDSVGTPTRQQTGEISSVCRVQLERLSVEEICSAQSVLQPKHHSTPVTVKTTSRDNEMHKASLALHGSSGLESHADDEEPPVPSGYSPRVVLHRIPLTATDENTSTPTSSPARTSTTQSQTPADHQFPQNSPPVSGLDAHKNPDQVSHFLLDDIFTEVVDPD</sequence>
<name>A0A498NPY4_LABRO</name>
<feature type="region of interest" description="Disordered" evidence="6">
    <location>
        <begin position="2601"/>
        <end position="2620"/>
    </location>
</feature>
<feature type="region of interest" description="Disordered" evidence="6">
    <location>
        <begin position="635"/>
        <end position="664"/>
    </location>
</feature>
<evidence type="ECO:0000256" key="6">
    <source>
        <dbReference type="SAM" id="MobiDB-lite"/>
    </source>
</evidence>
<feature type="region of interest" description="Disordered" evidence="6">
    <location>
        <begin position="166"/>
        <end position="186"/>
    </location>
</feature>
<dbReference type="GO" id="GO:0006898">
    <property type="term" value="P:receptor-mediated endocytosis"/>
    <property type="evidence" value="ECO:0007669"/>
    <property type="project" value="TreeGrafter"/>
</dbReference>
<feature type="region of interest" description="Disordered" evidence="6">
    <location>
        <begin position="1469"/>
        <end position="1604"/>
    </location>
</feature>
<dbReference type="PROSITE" id="PS01179">
    <property type="entry name" value="PID"/>
    <property type="match status" value="1"/>
</dbReference>
<reference evidence="8 9" key="1">
    <citation type="submission" date="2018-03" db="EMBL/GenBank/DDBJ databases">
        <title>Draft genome sequence of Rohu Carp (Labeo rohita).</title>
        <authorList>
            <person name="Das P."/>
            <person name="Kushwaha B."/>
            <person name="Joshi C.G."/>
            <person name="Kumar D."/>
            <person name="Nagpure N.S."/>
            <person name="Sahoo L."/>
            <person name="Das S.P."/>
            <person name="Bit A."/>
            <person name="Patnaik S."/>
            <person name="Meher P.K."/>
            <person name="Jayasankar P."/>
            <person name="Koringa P.G."/>
            <person name="Patel N.V."/>
            <person name="Hinsu A.T."/>
            <person name="Kumar R."/>
            <person name="Pandey M."/>
            <person name="Agarwal S."/>
            <person name="Srivastava S."/>
            <person name="Singh M."/>
            <person name="Iquebal M.A."/>
            <person name="Jaiswal S."/>
            <person name="Angadi U.B."/>
            <person name="Kumar N."/>
            <person name="Raza M."/>
            <person name="Shah T.M."/>
            <person name="Rai A."/>
            <person name="Jena J.K."/>
        </authorList>
    </citation>
    <scope>NUCLEOTIDE SEQUENCE [LARGE SCALE GENOMIC DNA]</scope>
    <source>
        <strain evidence="8">DASCIFA01</strain>
        <tissue evidence="8">Testis</tissue>
    </source>
</reference>
<feature type="compositionally biased region" description="Basic and acidic residues" evidence="6">
    <location>
        <begin position="270"/>
        <end position="283"/>
    </location>
</feature>
<feature type="compositionally biased region" description="Polar residues" evidence="6">
    <location>
        <begin position="2465"/>
        <end position="2488"/>
    </location>
</feature>
<feature type="compositionally biased region" description="Acidic residues" evidence="6">
    <location>
        <begin position="1336"/>
        <end position="1360"/>
    </location>
</feature>
<feature type="compositionally biased region" description="Low complexity" evidence="6">
    <location>
        <begin position="2093"/>
        <end position="2109"/>
    </location>
</feature>
<feature type="compositionally biased region" description="Polar residues" evidence="6">
    <location>
        <begin position="2034"/>
        <end position="2046"/>
    </location>
</feature>
<dbReference type="GO" id="GO:0005905">
    <property type="term" value="C:clathrin-coated pit"/>
    <property type="evidence" value="ECO:0007669"/>
    <property type="project" value="TreeGrafter"/>
</dbReference>
<dbReference type="GO" id="GO:0005737">
    <property type="term" value="C:cytoplasm"/>
    <property type="evidence" value="ECO:0007669"/>
    <property type="project" value="UniProtKB-SubCell"/>
</dbReference>
<feature type="compositionally biased region" description="Polar residues" evidence="6">
    <location>
        <begin position="225"/>
        <end position="234"/>
    </location>
</feature>
<feature type="compositionally biased region" description="Acidic residues" evidence="6">
    <location>
        <begin position="716"/>
        <end position="727"/>
    </location>
</feature>
<comment type="caution">
    <text evidence="8">The sequence shown here is derived from an EMBL/GenBank/DDBJ whole genome shotgun (WGS) entry which is preliminary data.</text>
</comment>
<feature type="region of interest" description="Disordered" evidence="6">
    <location>
        <begin position="2627"/>
        <end position="2676"/>
    </location>
</feature>
<evidence type="ECO:0000313" key="9">
    <source>
        <dbReference type="Proteomes" id="UP000290572"/>
    </source>
</evidence>
<evidence type="ECO:0000256" key="2">
    <source>
        <dbReference type="ARBA" id="ARBA00022473"/>
    </source>
</evidence>
<dbReference type="Pfam" id="PF21792">
    <property type="entry name" value="DAB2_SBM"/>
    <property type="match status" value="1"/>
</dbReference>
<feature type="compositionally biased region" description="Polar residues" evidence="6">
    <location>
        <begin position="1771"/>
        <end position="1793"/>
    </location>
</feature>
<feature type="compositionally biased region" description="Basic and acidic residues" evidence="6">
    <location>
        <begin position="1827"/>
        <end position="1841"/>
    </location>
</feature>
<dbReference type="STRING" id="84645.A0A498NPY4"/>
<feature type="compositionally biased region" description="Polar residues" evidence="6">
    <location>
        <begin position="1083"/>
        <end position="1096"/>
    </location>
</feature>
<evidence type="ECO:0000313" key="8">
    <source>
        <dbReference type="EMBL" id="RXN34122.1"/>
    </source>
</evidence>
<feature type="compositionally biased region" description="Basic and acidic residues" evidence="6">
    <location>
        <begin position="966"/>
        <end position="979"/>
    </location>
</feature>
<feature type="compositionally biased region" description="Polar residues" evidence="6">
    <location>
        <begin position="518"/>
        <end position="558"/>
    </location>
</feature>
<feature type="compositionally biased region" description="Basic and acidic residues" evidence="6">
    <location>
        <begin position="1437"/>
        <end position="1454"/>
    </location>
</feature>
<feature type="compositionally biased region" description="Basic and acidic residues" evidence="6">
    <location>
        <begin position="1097"/>
        <end position="1110"/>
    </location>
</feature>
<dbReference type="SUPFAM" id="SSF50729">
    <property type="entry name" value="PH domain-like"/>
    <property type="match status" value="1"/>
</dbReference>
<feature type="compositionally biased region" description="Basic and acidic residues" evidence="6">
    <location>
        <begin position="2005"/>
        <end position="2033"/>
    </location>
</feature>
<evidence type="ECO:0000256" key="4">
    <source>
        <dbReference type="ARBA" id="ARBA00022553"/>
    </source>
</evidence>
<feature type="region of interest" description="Disordered" evidence="6">
    <location>
        <begin position="2465"/>
        <end position="2495"/>
    </location>
</feature>
<dbReference type="Pfam" id="PF15963">
    <property type="entry name" value="Myb_DNA-bind_7"/>
    <property type="match status" value="1"/>
</dbReference>
<feature type="compositionally biased region" description="Polar residues" evidence="6">
    <location>
        <begin position="1582"/>
        <end position="1594"/>
    </location>
</feature>
<feature type="region of interest" description="Disordered" evidence="6">
    <location>
        <begin position="2085"/>
        <end position="2125"/>
    </location>
</feature>
<feature type="region of interest" description="Disordered" evidence="6">
    <location>
        <begin position="2344"/>
        <end position="2383"/>
    </location>
</feature>
<evidence type="ECO:0000256" key="3">
    <source>
        <dbReference type="ARBA" id="ARBA00022490"/>
    </source>
</evidence>
<dbReference type="GO" id="GO:0010718">
    <property type="term" value="P:positive regulation of epithelial to mesenchymal transition"/>
    <property type="evidence" value="ECO:0007669"/>
    <property type="project" value="TreeGrafter"/>
</dbReference>
<keyword evidence="3" id="KW-0963">Cytoplasm</keyword>
<dbReference type="InterPro" id="IPR048559">
    <property type="entry name" value="DAB1/2_SBM"/>
</dbReference>
<gene>
    <name evidence="8" type="ORF">ROHU_004163</name>
</gene>
<feature type="compositionally biased region" description="Polar residues" evidence="6">
    <location>
        <begin position="2312"/>
        <end position="2324"/>
    </location>
</feature>
<feature type="region of interest" description="Disordered" evidence="6">
    <location>
        <begin position="2283"/>
        <end position="2324"/>
    </location>
</feature>
<dbReference type="GO" id="GO:0030154">
    <property type="term" value="P:cell differentiation"/>
    <property type="evidence" value="ECO:0007669"/>
    <property type="project" value="UniProtKB-KW"/>
</dbReference>
<proteinExistence type="predicted"/>
<feature type="region of interest" description="Disordered" evidence="6">
    <location>
        <begin position="1380"/>
        <end position="1454"/>
    </location>
</feature>
<evidence type="ECO:0000256" key="5">
    <source>
        <dbReference type="ARBA" id="ARBA00022782"/>
    </source>
</evidence>
<evidence type="ECO:0000256" key="1">
    <source>
        <dbReference type="ARBA" id="ARBA00004496"/>
    </source>
</evidence>
<comment type="subcellular location">
    <subcellularLocation>
        <location evidence="1">Cytoplasm</location>
    </subcellularLocation>
</comment>
<feature type="compositionally biased region" description="Polar residues" evidence="6">
    <location>
        <begin position="1113"/>
        <end position="1127"/>
    </location>
</feature>
<feature type="compositionally biased region" description="Polar residues" evidence="6">
    <location>
        <begin position="1396"/>
        <end position="1418"/>
    </location>
</feature>
<feature type="region of interest" description="Disordered" evidence="6">
    <location>
        <begin position="694"/>
        <end position="727"/>
    </location>
</feature>
<dbReference type="SMART" id="SM00462">
    <property type="entry name" value="PTB"/>
    <property type="match status" value="1"/>
</dbReference>
<keyword evidence="2" id="KW-0217">Developmental protein</keyword>
<feature type="compositionally biased region" description="Low complexity" evidence="6">
    <location>
        <begin position="1696"/>
        <end position="1710"/>
    </location>
</feature>
<feature type="compositionally biased region" description="Polar residues" evidence="6">
    <location>
        <begin position="2177"/>
        <end position="2186"/>
    </location>
</feature>
<keyword evidence="4" id="KW-0597">Phosphoprotein</keyword>
<dbReference type="CDD" id="cd01215">
    <property type="entry name" value="PTB_Dab"/>
    <property type="match status" value="1"/>
</dbReference>
<protein>
    <submittedName>
        <fullName evidence="8">Disabled-like protein</fullName>
    </submittedName>
</protein>
<feature type="compositionally biased region" description="Polar residues" evidence="6">
    <location>
        <begin position="2364"/>
        <end position="2381"/>
    </location>
</feature>
<feature type="region of interest" description="Disordered" evidence="6">
    <location>
        <begin position="1761"/>
        <end position="1857"/>
    </location>
</feature>
<feature type="region of interest" description="Disordered" evidence="6">
    <location>
        <begin position="1617"/>
        <end position="1714"/>
    </location>
</feature>
<feature type="compositionally biased region" description="Basic and acidic residues" evidence="6">
    <location>
        <begin position="1801"/>
        <end position="1810"/>
    </location>
</feature>
<dbReference type="Gene3D" id="1.10.10.60">
    <property type="entry name" value="Homeodomain-like"/>
    <property type="match status" value="1"/>
</dbReference>
<feature type="region of interest" description="Disordered" evidence="6">
    <location>
        <begin position="1076"/>
        <end position="1360"/>
    </location>
</feature>
<feature type="compositionally biased region" description="Basic and acidic residues" evidence="6">
    <location>
        <begin position="2299"/>
        <end position="2311"/>
    </location>
</feature>
<feature type="compositionally biased region" description="Basic and acidic residues" evidence="6">
    <location>
        <begin position="2144"/>
        <end position="2169"/>
    </location>
</feature>
<dbReference type="InterPro" id="IPR001005">
    <property type="entry name" value="SANT/Myb"/>
</dbReference>
<feature type="region of interest" description="Disordered" evidence="6">
    <location>
        <begin position="1033"/>
        <end position="1054"/>
    </location>
</feature>
<dbReference type="PANTHER" id="PTHR47695:SF5">
    <property type="entry name" value="DISABLED HOMOLOG 2"/>
    <property type="match status" value="1"/>
</dbReference>
<feature type="compositionally biased region" description="Polar residues" evidence="6">
    <location>
        <begin position="1186"/>
        <end position="1200"/>
    </location>
</feature>
<dbReference type="EMBL" id="QBIY01011211">
    <property type="protein sequence ID" value="RXN34122.1"/>
    <property type="molecule type" value="Genomic_DNA"/>
</dbReference>
<feature type="compositionally biased region" description="Low complexity" evidence="6">
    <location>
        <begin position="2225"/>
        <end position="2237"/>
    </location>
</feature>
<feature type="compositionally biased region" description="Basic and acidic residues" evidence="6">
    <location>
        <begin position="1273"/>
        <end position="1283"/>
    </location>
</feature>
<feature type="region of interest" description="Disordered" evidence="6">
    <location>
        <begin position="1939"/>
        <end position="2046"/>
    </location>
</feature>
<dbReference type="CDD" id="cd00167">
    <property type="entry name" value="SANT"/>
    <property type="match status" value="1"/>
</dbReference>
<feature type="compositionally biased region" description="Low complexity" evidence="6">
    <location>
        <begin position="235"/>
        <end position="247"/>
    </location>
</feature>
<keyword evidence="5" id="KW-0221">Differentiation</keyword>
<dbReference type="Gene3D" id="2.30.29.30">
    <property type="entry name" value="Pleckstrin-homology domain (PH domain)/Phosphotyrosine-binding domain (PTB)"/>
    <property type="match status" value="1"/>
</dbReference>
<feature type="domain" description="PID" evidence="7">
    <location>
        <begin position="30"/>
        <end position="179"/>
    </location>
</feature>
<feature type="compositionally biased region" description="Basic and acidic residues" evidence="6">
    <location>
        <begin position="2348"/>
        <end position="2363"/>
    </location>
</feature>
<feature type="region of interest" description="Disordered" evidence="6">
    <location>
        <begin position="2138"/>
        <end position="2237"/>
    </location>
</feature>
<feature type="region of interest" description="Disordered" evidence="6">
    <location>
        <begin position="225"/>
        <end position="307"/>
    </location>
</feature>
<feature type="compositionally biased region" description="Low complexity" evidence="6">
    <location>
        <begin position="2636"/>
        <end position="2655"/>
    </location>
</feature>
<feature type="compositionally biased region" description="Low complexity" evidence="6">
    <location>
        <begin position="1639"/>
        <end position="1658"/>
    </location>
</feature>
<dbReference type="SUPFAM" id="SSF46689">
    <property type="entry name" value="Homeodomain-like"/>
    <property type="match status" value="1"/>
</dbReference>
<feature type="compositionally biased region" description="Polar residues" evidence="6">
    <location>
        <begin position="1286"/>
        <end position="1297"/>
    </location>
</feature>
<feature type="compositionally biased region" description="Polar residues" evidence="6">
    <location>
        <begin position="637"/>
        <end position="652"/>
    </location>
</feature>
<feature type="compositionally biased region" description="Basic residues" evidence="6">
    <location>
        <begin position="1958"/>
        <end position="1970"/>
    </location>
</feature>
<feature type="region of interest" description="Disordered" evidence="6">
    <location>
        <begin position="516"/>
        <end position="579"/>
    </location>
</feature>
<dbReference type="SMART" id="SM00717">
    <property type="entry name" value="SANT"/>
    <property type="match status" value="1"/>
</dbReference>
<evidence type="ECO:0000259" key="7">
    <source>
        <dbReference type="PROSITE" id="PS01179"/>
    </source>
</evidence>
<feature type="region of interest" description="Disordered" evidence="6">
    <location>
        <begin position="872"/>
        <end position="993"/>
    </location>
</feature>
<feature type="region of interest" description="Disordered" evidence="6">
    <location>
        <begin position="376"/>
        <end position="440"/>
    </location>
</feature>
<dbReference type="InterPro" id="IPR039467">
    <property type="entry name" value="TFIIIB_B''_Myb"/>
</dbReference>
<dbReference type="InterPro" id="IPR011993">
    <property type="entry name" value="PH-like_dom_sf"/>
</dbReference>
<feature type="compositionally biased region" description="Polar residues" evidence="6">
    <location>
        <begin position="1973"/>
        <end position="2000"/>
    </location>
</feature>
<dbReference type="GO" id="GO:0045807">
    <property type="term" value="P:positive regulation of endocytosis"/>
    <property type="evidence" value="ECO:0007669"/>
    <property type="project" value="TreeGrafter"/>
</dbReference>
<dbReference type="PANTHER" id="PTHR47695">
    <property type="entry name" value="PID DOMAIN-CONTAINING PROTEIN"/>
    <property type="match status" value="1"/>
</dbReference>
<dbReference type="InterPro" id="IPR048561">
    <property type="entry name" value="Dab_PTB"/>
</dbReference>
<organism evidence="8 9">
    <name type="scientific">Labeo rohita</name>
    <name type="common">Indian major carp</name>
    <name type="synonym">Cyprinus rohita</name>
    <dbReference type="NCBI Taxonomy" id="84645"/>
    <lineage>
        <taxon>Eukaryota</taxon>
        <taxon>Metazoa</taxon>
        <taxon>Chordata</taxon>
        <taxon>Craniata</taxon>
        <taxon>Vertebrata</taxon>
        <taxon>Euteleostomi</taxon>
        <taxon>Actinopterygii</taxon>
        <taxon>Neopterygii</taxon>
        <taxon>Teleostei</taxon>
        <taxon>Ostariophysi</taxon>
        <taxon>Cypriniformes</taxon>
        <taxon>Cyprinidae</taxon>
        <taxon>Labeoninae</taxon>
        <taxon>Labeonini</taxon>
        <taxon>Labeo</taxon>
    </lineage>
</organism>
<dbReference type="Proteomes" id="UP000290572">
    <property type="component" value="Unassembled WGS sequence"/>
</dbReference>
<dbReference type="GO" id="GO:0090090">
    <property type="term" value="P:negative regulation of canonical Wnt signaling pathway"/>
    <property type="evidence" value="ECO:0007669"/>
    <property type="project" value="TreeGrafter"/>
</dbReference>
<feature type="compositionally biased region" description="Polar residues" evidence="6">
    <location>
        <begin position="1208"/>
        <end position="1217"/>
    </location>
</feature>
<feature type="compositionally biased region" description="Polar residues" evidence="6">
    <location>
        <begin position="284"/>
        <end position="294"/>
    </location>
</feature>
<dbReference type="GO" id="GO:0038024">
    <property type="term" value="F:cargo receptor activity"/>
    <property type="evidence" value="ECO:0007669"/>
    <property type="project" value="TreeGrafter"/>
</dbReference>